<dbReference type="OrthoDB" id="5418601at2759"/>
<comment type="caution">
    <text evidence="2">The sequence shown here is derived from an EMBL/GenBank/DDBJ whole genome shotgun (WGS) entry which is preliminary data.</text>
</comment>
<dbReference type="Proteomes" id="UP000812287">
    <property type="component" value="Unassembled WGS sequence"/>
</dbReference>
<keyword evidence="3" id="KW-1185">Reference proteome</keyword>
<evidence type="ECO:0000313" key="2">
    <source>
        <dbReference type="EMBL" id="KAG7451706.1"/>
    </source>
</evidence>
<proteinExistence type="predicted"/>
<feature type="region of interest" description="Disordered" evidence="1">
    <location>
        <begin position="361"/>
        <end position="382"/>
    </location>
</feature>
<dbReference type="AlphaFoldDB" id="A0A9P7W5K8"/>
<sequence length="382" mass="43738">MDDWNSDLSPEELLFRAAKCSEDHRIVDIRRQAEMPVPIPKDANLNLIRIEMLNLGAEYVWLDVLCLRQRGRSRKDLREEEWELDVPTIGHVYRVAKRVVYYFNGMGRPFGFCTGNLERQPCWLNGSWMLQGISTNRAIGGITDGTSSSSARPTDQEDYRAENKLGRLRRELECFDNLGSCHSNVFEALVQMQDLVSQIPVDRVAGLVFLLESNTILAYYETQSVEDDWTALVNTMYKVYRAQLLLAYPYPRGGAMKWRPTWKQVMTGKLPSIGRDSYICEDLRWDEKTGADTYHGYLIHSGLVRGLATEDPEGGLRGGELMSETGKERALRFKSSPHICTVREQRTRGKLEKVSVFEIPDEDESQRPNNMRIASRSQTTLI</sequence>
<reference evidence="2" key="1">
    <citation type="submission" date="2020-11" db="EMBL/GenBank/DDBJ databases">
        <title>Adaptations for nitrogen fixation in a non-lichenized fungal sporocarp promotes dispersal by wood-feeding termites.</title>
        <authorList>
            <consortium name="DOE Joint Genome Institute"/>
            <person name="Koch R.A."/>
            <person name="Yoon G."/>
            <person name="Arayal U."/>
            <person name="Lail K."/>
            <person name="Amirebrahimi M."/>
            <person name="Labutti K."/>
            <person name="Lipzen A."/>
            <person name="Riley R."/>
            <person name="Barry K."/>
            <person name="Henrissat B."/>
            <person name="Grigoriev I.V."/>
            <person name="Herr J.R."/>
            <person name="Aime M.C."/>
        </authorList>
    </citation>
    <scope>NUCLEOTIDE SEQUENCE</scope>
    <source>
        <strain evidence="2">MCA 3950</strain>
    </source>
</reference>
<dbReference type="GeneID" id="66113102"/>
<protein>
    <recommendedName>
        <fullName evidence="4">Heterokaryon incompatibility domain-containing protein</fullName>
    </recommendedName>
</protein>
<organism evidence="2 3">
    <name type="scientific">Guyanagaster necrorhizus</name>
    <dbReference type="NCBI Taxonomy" id="856835"/>
    <lineage>
        <taxon>Eukaryota</taxon>
        <taxon>Fungi</taxon>
        <taxon>Dikarya</taxon>
        <taxon>Basidiomycota</taxon>
        <taxon>Agaricomycotina</taxon>
        <taxon>Agaricomycetes</taxon>
        <taxon>Agaricomycetidae</taxon>
        <taxon>Agaricales</taxon>
        <taxon>Marasmiineae</taxon>
        <taxon>Physalacriaceae</taxon>
        <taxon>Guyanagaster</taxon>
    </lineage>
</organism>
<dbReference type="RefSeq" id="XP_043045206.1">
    <property type="nucleotide sequence ID" value="XM_043190805.1"/>
</dbReference>
<name>A0A9P7W5K8_9AGAR</name>
<evidence type="ECO:0008006" key="4">
    <source>
        <dbReference type="Google" id="ProtNLM"/>
    </source>
</evidence>
<evidence type="ECO:0000256" key="1">
    <source>
        <dbReference type="SAM" id="MobiDB-lite"/>
    </source>
</evidence>
<accession>A0A9P7W5K8</accession>
<dbReference type="EMBL" id="MU250524">
    <property type="protein sequence ID" value="KAG7451706.1"/>
    <property type="molecule type" value="Genomic_DNA"/>
</dbReference>
<gene>
    <name evidence="2" type="ORF">BT62DRAFT_999382</name>
</gene>
<evidence type="ECO:0000313" key="3">
    <source>
        <dbReference type="Proteomes" id="UP000812287"/>
    </source>
</evidence>